<protein>
    <submittedName>
        <fullName evidence="1">Genomic scaffold, ProqFM164S01</fullName>
    </submittedName>
</protein>
<reference evidence="1" key="1">
    <citation type="journal article" date="2014" name="Nat. Commun.">
        <title>Multiple recent horizontal transfers of a large genomic region in cheese making fungi.</title>
        <authorList>
            <person name="Cheeseman K."/>
            <person name="Ropars J."/>
            <person name="Renault P."/>
            <person name="Dupont J."/>
            <person name="Gouzy J."/>
            <person name="Branca A."/>
            <person name="Abraham A.L."/>
            <person name="Ceppi M."/>
            <person name="Conseiller E."/>
            <person name="Debuchy R."/>
            <person name="Malagnac F."/>
            <person name="Goarin A."/>
            <person name="Silar P."/>
            <person name="Lacoste S."/>
            <person name="Sallet E."/>
            <person name="Bensimon A."/>
            <person name="Giraud T."/>
            <person name="Brygoo Y."/>
        </authorList>
    </citation>
    <scope>NUCLEOTIDE SEQUENCE [LARGE SCALE GENOMIC DNA]</scope>
    <source>
        <strain evidence="1">FM164</strain>
    </source>
</reference>
<evidence type="ECO:0000313" key="1">
    <source>
        <dbReference type="EMBL" id="CDM28242.1"/>
    </source>
</evidence>
<keyword evidence="2" id="KW-1185">Reference proteome</keyword>
<dbReference type="OrthoDB" id="4491390at2759"/>
<organism evidence="1 2">
    <name type="scientific">Penicillium roqueforti (strain FM164)</name>
    <dbReference type="NCBI Taxonomy" id="1365484"/>
    <lineage>
        <taxon>Eukaryota</taxon>
        <taxon>Fungi</taxon>
        <taxon>Dikarya</taxon>
        <taxon>Ascomycota</taxon>
        <taxon>Pezizomycotina</taxon>
        <taxon>Eurotiomycetes</taxon>
        <taxon>Eurotiomycetidae</taxon>
        <taxon>Eurotiales</taxon>
        <taxon>Aspergillaceae</taxon>
        <taxon>Penicillium</taxon>
    </lineage>
</organism>
<evidence type="ECO:0000313" key="2">
    <source>
        <dbReference type="Proteomes" id="UP000030686"/>
    </source>
</evidence>
<gene>
    <name evidence="1" type="ORF">PROQFM164_S01g002053</name>
</gene>
<sequence length="64" mass="7283">MLWSSLSNMYQHLERITNLEKFSWVALETELDQGSASEVMSTSNPIDLCGDYLSMAHRVCQSVE</sequence>
<name>W6QFA8_PENRF</name>
<dbReference type="Proteomes" id="UP000030686">
    <property type="component" value="Unassembled WGS sequence"/>
</dbReference>
<dbReference type="EMBL" id="HG792015">
    <property type="protein sequence ID" value="CDM28242.1"/>
    <property type="molecule type" value="Genomic_DNA"/>
</dbReference>
<proteinExistence type="predicted"/>
<accession>W6QFA8</accession>
<dbReference type="AlphaFoldDB" id="W6QFA8"/>